<dbReference type="RefSeq" id="WP_092733061.1">
    <property type="nucleotide sequence ID" value="NZ_FNPC01000006.1"/>
</dbReference>
<evidence type="ECO:0000256" key="1">
    <source>
        <dbReference type="SAM" id="MobiDB-lite"/>
    </source>
</evidence>
<organism evidence="2 3">
    <name type="scientific">Halopenitus persicus</name>
    <dbReference type="NCBI Taxonomy" id="1048396"/>
    <lineage>
        <taxon>Archaea</taxon>
        <taxon>Methanobacteriati</taxon>
        <taxon>Methanobacteriota</taxon>
        <taxon>Stenosarchaea group</taxon>
        <taxon>Halobacteria</taxon>
        <taxon>Halobacteriales</taxon>
        <taxon>Haloferacaceae</taxon>
        <taxon>Halopenitus</taxon>
    </lineage>
</organism>
<evidence type="ECO:0000313" key="3">
    <source>
        <dbReference type="Proteomes" id="UP000199079"/>
    </source>
</evidence>
<dbReference type="Pfam" id="PF19130">
    <property type="entry name" value="DUF5813"/>
    <property type="match status" value="1"/>
</dbReference>
<feature type="region of interest" description="Disordered" evidence="1">
    <location>
        <begin position="40"/>
        <end position="60"/>
    </location>
</feature>
<dbReference type="EMBL" id="FNPC01000006">
    <property type="protein sequence ID" value="SDY51949.1"/>
    <property type="molecule type" value="Genomic_DNA"/>
</dbReference>
<protein>
    <submittedName>
        <fullName evidence="2">Uncharacterized protein</fullName>
    </submittedName>
</protein>
<dbReference type="OrthoDB" id="213744at2157"/>
<evidence type="ECO:0000313" key="2">
    <source>
        <dbReference type="EMBL" id="SDY51949.1"/>
    </source>
</evidence>
<accession>A0A1H3KIR2</accession>
<keyword evidence="3" id="KW-1185">Reference proteome</keyword>
<name>A0A1H3KIR2_9EURY</name>
<dbReference type="Proteomes" id="UP000199079">
    <property type="component" value="Unassembled WGS sequence"/>
</dbReference>
<dbReference type="InterPro" id="IPR043851">
    <property type="entry name" value="DUF5813"/>
</dbReference>
<dbReference type="AlphaFoldDB" id="A0A1H3KIR2"/>
<gene>
    <name evidence="2" type="ORF">SAMN05216564_10632</name>
</gene>
<sequence>MSESSTPIRRAFEAEGSFERIDGSTWNYTTTAFDGRVTVDRSVDGGAGTDGVDAETDAGAADDVADTETETTVAETDPTTFEVVVTVPTLSAVTDEHVADVVEDGWFETFELRVADVSGVTKRSREFDPSVRRAGSEIVVTATITDVNARRGVADAAAFIDFVEGTYVQGIIPGYDYTEPVTEILSKARQQGNAGGF</sequence>
<reference evidence="3" key="1">
    <citation type="submission" date="2016-10" db="EMBL/GenBank/DDBJ databases">
        <authorList>
            <person name="Varghese N."/>
            <person name="Submissions S."/>
        </authorList>
    </citation>
    <scope>NUCLEOTIDE SEQUENCE [LARGE SCALE GENOMIC DNA]</scope>
    <source>
        <strain evidence="3">DC30,IBRC 10041,KCTC 4046</strain>
    </source>
</reference>
<proteinExistence type="predicted"/>